<keyword evidence="6 13" id="KW-0560">Oxidoreductase</keyword>
<dbReference type="Proteomes" id="UP000333828">
    <property type="component" value="Unassembled WGS sequence"/>
</dbReference>
<dbReference type="Gene3D" id="3.30.390.30">
    <property type="match status" value="1"/>
</dbReference>
<evidence type="ECO:0000259" key="16">
    <source>
        <dbReference type="Pfam" id="PF07992"/>
    </source>
</evidence>
<gene>
    <name evidence="17" type="ORF">PIN31115_04072</name>
</gene>
<dbReference type="InterPro" id="IPR001100">
    <property type="entry name" value="Pyr_nuc-diS_OxRdtase"/>
</dbReference>
<evidence type="ECO:0000313" key="18">
    <source>
        <dbReference type="Proteomes" id="UP000333828"/>
    </source>
</evidence>
<reference evidence="17 18" key="1">
    <citation type="submission" date="2019-08" db="EMBL/GenBank/DDBJ databases">
        <authorList>
            <person name="Peeters C."/>
        </authorList>
    </citation>
    <scope>NUCLEOTIDE SEQUENCE [LARGE SCALE GENOMIC DNA]</scope>
    <source>
        <strain evidence="17 18">LMG 31115</strain>
    </source>
</reference>
<dbReference type="PRINTS" id="PR00411">
    <property type="entry name" value="PNDRDTASEI"/>
</dbReference>
<dbReference type="InterPro" id="IPR036188">
    <property type="entry name" value="FAD/NAD-bd_sf"/>
</dbReference>
<name>A0A5E4XTG6_9BURK</name>
<evidence type="ECO:0000256" key="12">
    <source>
        <dbReference type="PIRSR" id="PIRSR000350-4"/>
    </source>
</evidence>
<feature type="binding site" evidence="11">
    <location>
        <position position="305"/>
    </location>
    <ligand>
        <name>NAD(+)</name>
        <dbReference type="ChEBI" id="CHEBI:57540"/>
    </ligand>
</feature>
<dbReference type="PIRSF" id="PIRSF000350">
    <property type="entry name" value="Mercury_reductase_MerA"/>
    <property type="match status" value="1"/>
</dbReference>
<dbReference type="Pfam" id="PF07992">
    <property type="entry name" value="Pyr_redox_2"/>
    <property type="match status" value="1"/>
</dbReference>
<dbReference type="InterPro" id="IPR023753">
    <property type="entry name" value="FAD/NAD-binding_dom"/>
</dbReference>
<dbReference type="PANTHER" id="PTHR42737:SF2">
    <property type="entry name" value="GLUTATHIONE REDUCTASE"/>
    <property type="match status" value="1"/>
</dbReference>
<evidence type="ECO:0000256" key="14">
    <source>
        <dbReference type="RuleBase" id="RU365040"/>
    </source>
</evidence>
<dbReference type="PANTHER" id="PTHR42737">
    <property type="entry name" value="GLUTATHIONE REDUCTASE"/>
    <property type="match status" value="1"/>
</dbReference>
<dbReference type="PROSITE" id="PS00076">
    <property type="entry name" value="PYRIDINE_REDOX_1"/>
    <property type="match status" value="1"/>
</dbReference>
<dbReference type="SUPFAM" id="SSF51905">
    <property type="entry name" value="FAD/NAD(P)-binding domain"/>
    <property type="match status" value="1"/>
</dbReference>
<evidence type="ECO:0000256" key="8">
    <source>
        <dbReference type="ARBA" id="ARBA00023284"/>
    </source>
</evidence>
<feature type="binding site" evidence="11">
    <location>
        <position position="264"/>
    </location>
    <ligand>
        <name>NAD(+)</name>
        <dbReference type="ChEBI" id="CHEBI:57540"/>
    </ligand>
</feature>
<keyword evidence="3 13" id="KW-0285">Flavoprotein</keyword>
<evidence type="ECO:0000256" key="2">
    <source>
        <dbReference type="ARBA" id="ARBA00011738"/>
    </source>
</evidence>
<dbReference type="InterPro" id="IPR004099">
    <property type="entry name" value="Pyr_nucl-diS_OxRdtase_dimer"/>
</dbReference>
<dbReference type="InterPro" id="IPR046952">
    <property type="entry name" value="GSHR/TRXR-like"/>
</dbReference>
<keyword evidence="11" id="KW-0547">Nucleotide-binding</keyword>
<evidence type="ECO:0000256" key="3">
    <source>
        <dbReference type="ARBA" id="ARBA00022630"/>
    </source>
</evidence>
<dbReference type="Gene3D" id="3.50.50.60">
    <property type="entry name" value="FAD/NAD(P)-binding domain"/>
    <property type="match status" value="2"/>
</dbReference>
<dbReference type="EC" id="1.8.1.7" evidence="14"/>
<dbReference type="NCBIfam" id="TIGR01424">
    <property type="entry name" value="gluta_reduc_2"/>
    <property type="match status" value="1"/>
</dbReference>
<dbReference type="PRINTS" id="PR00368">
    <property type="entry name" value="FADPNR"/>
</dbReference>
<accession>A0A5E4XTG6</accession>
<dbReference type="InterPro" id="IPR006324">
    <property type="entry name" value="GSHR"/>
</dbReference>
<comment type="similarity">
    <text evidence="1 13">Belongs to the class-I pyridine nucleotide-disulfide oxidoreductase family.</text>
</comment>
<comment type="subunit">
    <text evidence="2">Homodimer.</text>
</comment>
<proteinExistence type="inferred from homology"/>
<dbReference type="GO" id="GO:0034599">
    <property type="term" value="P:cellular response to oxidative stress"/>
    <property type="evidence" value="ECO:0007669"/>
    <property type="project" value="TreeGrafter"/>
</dbReference>
<dbReference type="GO" id="GO:0050660">
    <property type="term" value="F:flavin adenine dinucleotide binding"/>
    <property type="evidence" value="ECO:0007669"/>
    <property type="project" value="InterPro"/>
</dbReference>
<dbReference type="GO" id="GO:0004362">
    <property type="term" value="F:glutathione-disulfide reductase (NADPH) activity"/>
    <property type="evidence" value="ECO:0007669"/>
    <property type="project" value="UniProtKB-EC"/>
</dbReference>
<dbReference type="GO" id="GO:0045454">
    <property type="term" value="P:cell redox homeostasis"/>
    <property type="evidence" value="ECO:0007669"/>
    <property type="project" value="InterPro"/>
</dbReference>
<evidence type="ECO:0000256" key="7">
    <source>
        <dbReference type="ARBA" id="ARBA00023157"/>
    </source>
</evidence>
<dbReference type="NCBIfam" id="NF004776">
    <property type="entry name" value="PRK06116.1"/>
    <property type="match status" value="1"/>
</dbReference>
<evidence type="ECO:0000256" key="11">
    <source>
        <dbReference type="PIRSR" id="PIRSR000350-3"/>
    </source>
</evidence>
<evidence type="ECO:0000256" key="10">
    <source>
        <dbReference type="PIRSR" id="PIRSR000350-2"/>
    </source>
</evidence>
<keyword evidence="18" id="KW-1185">Reference proteome</keyword>
<evidence type="ECO:0000256" key="9">
    <source>
        <dbReference type="ARBA" id="ARBA00049142"/>
    </source>
</evidence>
<evidence type="ECO:0000256" key="1">
    <source>
        <dbReference type="ARBA" id="ARBA00007532"/>
    </source>
</evidence>
<dbReference type="GO" id="GO:0005829">
    <property type="term" value="C:cytosol"/>
    <property type="evidence" value="ECO:0007669"/>
    <property type="project" value="TreeGrafter"/>
</dbReference>
<feature type="domain" description="Pyridine nucleotide-disulphide oxidoreductase dimerisation" evidence="15">
    <location>
        <begin position="340"/>
        <end position="448"/>
    </location>
</feature>
<feature type="domain" description="FAD/NAD(P)-binding" evidence="16">
    <location>
        <begin position="7"/>
        <end position="320"/>
    </location>
</feature>
<keyword evidence="8 13" id="KW-0676">Redox-active center</keyword>
<evidence type="ECO:0000256" key="4">
    <source>
        <dbReference type="ARBA" id="ARBA00022827"/>
    </source>
</evidence>
<dbReference type="AlphaFoldDB" id="A0A5E4XTG6"/>
<dbReference type="SUPFAM" id="SSF55424">
    <property type="entry name" value="FAD/NAD-linked reductases, dimerisation (C-terminal) domain"/>
    <property type="match status" value="1"/>
</dbReference>
<evidence type="ECO:0000313" key="17">
    <source>
        <dbReference type="EMBL" id="VVE39687.1"/>
    </source>
</evidence>
<organism evidence="17 18">
    <name type="scientific">Pandoraea iniqua</name>
    <dbReference type="NCBI Taxonomy" id="2508288"/>
    <lineage>
        <taxon>Bacteria</taxon>
        <taxon>Pseudomonadati</taxon>
        <taxon>Pseudomonadota</taxon>
        <taxon>Betaproteobacteria</taxon>
        <taxon>Burkholderiales</taxon>
        <taxon>Burkholderiaceae</taxon>
        <taxon>Pandoraea</taxon>
    </lineage>
</organism>
<evidence type="ECO:0000256" key="6">
    <source>
        <dbReference type="ARBA" id="ARBA00023002"/>
    </source>
</evidence>
<sequence>MPQFDVDLFVIGAGSGGVRAARVAAQYGARVKVAEEFRVGGTCVIRGCVPKKLLVYASRFADEFEDAAGFGWNVGTPTFDWNTLIARKDSEIARLENIYRTNLERAGAELIEARAVVEGPNTVVLPATGERITAKHILIATGGRPAEQPHFVGREHAISSNEVFHLDKLPERITVIGGGYIAVEFAGVFAGLGAKVTLVHRGPHLLRGFDEDVRTSLEAAYRERGIDVVLDRTVERVDKTQDGLRISLSDGSTHEADVLLSAAGRVPYTQGLGLAASGVALNDKGAVIVDEFSRTNVPSIFAVGDVTDRVNLTPMAIREGQAFADTVFGERTTRVDHKLIPTAVFSTPEIGVVGLIESEARAQYPQLKVYKAVFRPLKATLSGRQEKILMKLLVDGSTDRIVGAHMVGDHAGEQVQLLGVALSMGATKADFDRTLAVHPTAAEEWVTMRTPVAG</sequence>
<comment type="cofactor">
    <cofactor evidence="11">
        <name>FAD</name>
        <dbReference type="ChEBI" id="CHEBI:57692"/>
    </cofactor>
    <text evidence="11">Binds 1 FAD per subunit.</text>
</comment>
<feature type="disulfide bond" description="Redox-active" evidence="12">
    <location>
        <begin position="43"/>
        <end position="48"/>
    </location>
</feature>
<dbReference type="GO" id="GO:0050661">
    <property type="term" value="F:NADP binding"/>
    <property type="evidence" value="ECO:0007669"/>
    <property type="project" value="InterPro"/>
</dbReference>
<feature type="binding site" evidence="11">
    <location>
        <begin position="177"/>
        <end position="184"/>
    </location>
    <ligand>
        <name>NAD(+)</name>
        <dbReference type="ChEBI" id="CHEBI:57540"/>
    </ligand>
</feature>
<keyword evidence="5 14" id="KW-0521">NADP</keyword>
<evidence type="ECO:0000256" key="13">
    <source>
        <dbReference type="RuleBase" id="RU003691"/>
    </source>
</evidence>
<evidence type="ECO:0000259" key="15">
    <source>
        <dbReference type="Pfam" id="PF02852"/>
    </source>
</evidence>
<dbReference type="InterPro" id="IPR012999">
    <property type="entry name" value="Pyr_OxRdtase_I_AS"/>
</dbReference>
<dbReference type="InterPro" id="IPR016156">
    <property type="entry name" value="FAD/NAD-linked_Rdtase_dimer_sf"/>
</dbReference>
<comment type="catalytic activity">
    <reaction evidence="9 14">
        <text>2 glutathione + NADP(+) = glutathione disulfide + NADPH + H(+)</text>
        <dbReference type="Rhea" id="RHEA:11740"/>
        <dbReference type="ChEBI" id="CHEBI:15378"/>
        <dbReference type="ChEBI" id="CHEBI:57783"/>
        <dbReference type="ChEBI" id="CHEBI:57925"/>
        <dbReference type="ChEBI" id="CHEBI:58297"/>
        <dbReference type="ChEBI" id="CHEBI:58349"/>
        <dbReference type="EC" id="1.8.1.7"/>
    </reaction>
</comment>
<evidence type="ECO:0000256" key="5">
    <source>
        <dbReference type="ARBA" id="ARBA00022857"/>
    </source>
</evidence>
<comment type="function">
    <text evidence="14">Catalyzes the reduction of glutathione disulfide (GSSG) to reduced glutathione (GSH).</text>
</comment>
<feature type="binding site" evidence="11">
    <location>
        <position position="52"/>
    </location>
    <ligand>
        <name>FAD</name>
        <dbReference type="ChEBI" id="CHEBI:57692"/>
    </ligand>
</feature>
<dbReference type="EMBL" id="CABPSI010000004">
    <property type="protein sequence ID" value="VVE39687.1"/>
    <property type="molecule type" value="Genomic_DNA"/>
</dbReference>
<dbReference type="RefSeq" id="WP_150685584.1">
    <property type="nucleotide sequence ID" value="NZ_CABPSI010000004.1"/>
</dbReference>
<keyword evidence="11" id="KW-0520">NAD</keyword>
<dbReference type="Pfam" id="PF02852">
    <property type="entry name" value="Pyr_redox_dim"/>
    <property type="match status" value="1"/>
</dbReference>
<keyword evidence="7" id="KW-1015">Disulfide bond</keyword>
<protein>
    <recommendedName>
        <fullName evidence="14">Glutathione reductase</fullName>
        <shortName evidence="14">GRase</shortName>
        <ecNumber evidence="14">1.8.1.7</ecNumber>
    </recommendedName>
</protein>
<dbReference type="GO" id="GO:0006749">
    <property type="term" value="P:glutathione metabolic process"/>
    <property type="evidence" value="ECO:0007669"/>
    <property type="project" value="InterPro"/>
</dbReference>
<feature type="active site" description="Proton acceptor" evidence="10">
    <location>
        <position position="438"/>
    </location>
</feature>
<keyword evidence="4 11" id="KW-0274">FAD</keyword>